<feature type="domain" description="Ig-like" evidence="18">
    <location>
        <begin position="1903"/>
        <end position="1992"/>
    </location>
</feature>
<evidence type="ECO:0000259" key="18">
    <source>
        <dbReference type="PROSITE" id="PS50835"/>
    </source>
</evidence>
<dbReference type="PROSITE" id="PS50835">
    <property type="entry name" value="IG_LIKE"/>
    <property type="match status" value="10"/>
</dbReference>
<dbReference type="InterPro" id="IPR013783">
    <property type="entry name" value="Ig-like_fold"/>
</dbReference>
<keyword evidence="15" id="KW-0040">ANK repeat</keyword>
<feature type="repeat" description="ANK" evidence="15">
    <location>
        <begin position="341"/>
        <end position="368"/>
    </location>
</feature>
<organism evidence="20 21">
    <name type="scientific">Trichogramma brassicae</name>
    <dbReference type="NCBI Taxonomy" id="86971"/>
    <lineage>
        <taxon>Eukaryota</taxon>
        <taxon>Metazoa</taxon>
        <taxon>Ecdysozoa</taxon>
        <taxon>Arthropoda</taxon>
        <taxon>Hexapoda</taxon>
        <taxon>Insecta</taxon>
        <taxon>Pterygota</taxon>
        <taxon>Neoptera</taxon>
        <taxon>Endopterygota</taxon>
        <taxon>Hymenoptera</taxon>
        <taxon>Apocrita</taxon>
        <taxon>Proctotrupomorpha</taxon>
        <taxon>Chalcidoidea</taxon>
        <taxon>Trichogrammatidae</taxon>
        <taxon>Trichogramma</taxon>
    </lineage>
</organism>
<dbReference type="Pfam" id="PF12796">
    <property type="entry name" value="Ank_2"/>
    <property type="match status" value="4"/>
</dbReference>
<dbReference type="InterPro" id="IPR036770">
    <property type="entry name" value="Ankyrin_rpt-contain_sf"/>
</dbReference>
<evidence type="ECO:0000256" key="16">
    <source>
        <dbReference type="SAM" id="MobiDB-lite"/>
    </source>
</evidence>
<dbReference type="InterPro" id="IPR056754">
    <property type="entry name" value="DSCAM/DSCAML_C"/>
</dbReference>
<feature type="domain" description="Ig-like" evidence="18">
    <location>
        <begin position="2175"/>
        <end position="2259"/>
    </location>
</feature>
<evidence type="ECO:0000313" key="21">
    <source>
        <dbReference type="Proteomes" id="UP000479190"/>
    </source>
</evidence>
<feature type="domain" description="Ig-like" evidence="18">
    <location>
        <begin position="3004"/>
        <end position="3105"/>
    </location>
</feature>
<dbReference type="SMART" id="SM00409">
    <property type="entry name" value="IG"/>
    <property type="match status" value="9"/>
</dbReference>
<dbReference type="Gene3D" id="1.25.40.20">
    <property type="entry name" value="Ankyrin repeat-containing domain"/>
    <property type="match status" value="5"/>
</dbReference>
<feature type="compositionally biased region" description="Low complexity" evidence="16">
    <location>
        <begin position="3413"/>
        <end position="3440"/>
    </location>
</feature>
<dbReference type="PROSITE" id="PS50853">
    <property type="entry name" value="FN3"/>
    <property type="match status" value="6"/>
</dbReference>
<dbReference type="InterPro" id="IPR003961">
    <property type="entry name" value="FN3_dom"/>
</dbReference>
<feature type="domain" description="Ig-like" evidence="18">
    <location>
        <begin position="2475"/>
        <end position="2569"/>
    </location>
</feature>
<proteinExistence type="predicted"/>
<keyword evidence="8 17" id="KW-1133">Transmembrane helix</keyword>
<dbReference type="FunFam" id="2.60.40.10:FF:000032">
    <property type="entry name" value="palladin isoform X1"/>
    <property type="match status" value="2"/>
</dbReference>
<dbReference type="GO" id="GO:0045202">
    <property type="term" value="C:synapse"/>
    <property type="evidence" value="ECO:0007669"/>
    <property type="project" value="UniProtKB-SubCell"/>
</dbReference>
<dbReference type="InterPro" id="IPR003599">
    <property type="entry name" value="Ig_sub"/>
</dbReference>
<dbReference type="Gene3D" id="2.60.40.10">
    <property type="entry name" value="Immunoglobulins"/>
    <property type="match status" value="16"/>
</dbReference>
<feature type="domain" description="Ig-like" evidence="18">
    <location>
        <begin position="2077"/>
        <end position="2170"/>
    </location>
</feature>
<evidence type="ECO:0000259" key="19">
    <source>
        <dbReference type="PROSITE" id="PS50853"/>
    </source>
</evidence>
<feature type="compositionally biased region" description="Low complexity" evidence="16">
    <location>
        <begin position="3390"/>
        <end position="3404"/>
    </location>
</feature>
<evidence type="ECO:0000256" key="1">
    <source>
        <dbReference type="ARBA" id="ARBA00004251"/>
    </source>
</evidence>
<feature type="compositionally biased region" description="Low complexity" evidence="16">
    <location>
        <begin position="3475"/>
        <end position="3488"/>
    </location>
</feature>
<dbReference type="SUPFAM" id="SSF48403">
    <property type="entry name" value="Ankyrin repeat"/>
    <property type="match status" value="2"/>
</dbReference>
<feature type="domain" description="Fibronectin type-III" evidence="19">
    <location>
        <begin position="2578"/>
        <end position="2698"/>
    </location>
</feature>
<dbReference type="Pfam" id="PF07679">
    <property type="entry name" value="I-set"/>
    <property type="match status" value="5"/>
</dbReference>
<dbReference type="CDD" id="cd20958">
    <property type="entry name" value="IgI_5_Dscam"/>
    <property type="match status" value="1"/>
</dbReference>
<evidence type="ECO:0000256" key="9">
    <source>
        <dbReference type="ARBA" id="ARBA00023018"/>
    </source>
</evidence>
<evidence type="ECO:0000256" key="11">
    <source>
        <dbReference type="ARBA" id="ARBA00023157"/>
    </source>
</evidence>
<feature type="repeat" description="ANK" evidence="15">
    <location>
        <begin position="898"/>
        <end position="934"/>
    </location>
</feature>
<evidence type="ECO:0000256" key="10">
    <source>
        <dbReference type="ARBA" id="ARBA00023136"/>
    </source>
</evidence>
<feature type="repeat" description="ANK" evidence="15">
    <location>
        <begin position="975"/>
        <end position="1007"/>
    </location>
</feature>
<dbReference type="Pfam" id="PF13927">
    <property type="entry name" value="Ig_3"/>
    <property type="match status" value="2"/>
</dbReference>
<dbReference type="PROSITE" id="PS50297">
    <property type="entry name" value="ANK_REP_REGION"/>
    <property type="match status" value="9"/>
</dbReference>
<protein>
    <submittedName>
        <fullName evidence="20">Uncharacterized protein</fullName>
    </submittedName>
</protein>
<evidence type="ECO:0000256" key="5">
    <source>
        <dbReference type="ARBA" id="ARBA00022737"/>
    </source>
</evidence>
<dbReference type="Pfam" id="PF25059">
    <property type="entry name" value="FN3_DSCAM-DSCAML_C"/>
    <property type="match status" value="1"/>
</dbReference>
<dbReference type="GO" id="GO:0005886">
    <property type="term" value="C:plasma membrane"/>
    <property type="evidence" value="ECO:0007669"/>
    <property type="project" value="UniProtKB-SubCell"/>
</dbReference>
<feature type="repeat" description="ANK" evidence="15">
    <location>
        <begin position="795"/>
        <end position="827"/>
    </location>
</feature>
<dbReference type="SMART" id="SM00408">
    <property type="entry name" value="IGc2"/>
    <property type="match status" value="7"/>
</dbReference>
<feature type="domain" description="Fibronectin type-III" evidence="19">
    <location>
        <begin position="3107"/>
        <end position="3200"/>
    </location>
</feature>
<dbReference type="SUPFAM" id="SSF49265">
    <property type="entry name" value="Fibronectin type III"/>
    <property type="match status" value="3"/>
</dbReference>
<dbReference type="InterPro" id="IPR007110">
    <property type="entry name" value="Ig-like_dom"/>
</dbReference>
<feature type="compositionally biased region" description="Gly residues" evidence="16">
    <location>
        <begin position="3307"/>
        <end position="3320"/>
    </location>
</feature>
<keyword evidence="2" id="KW-1003">Cell membrane</keyword>
<evidence type="ECO:0000256" key="6">
    <source>
        <dbReference type="ARBA" id="ARBA00022889"/>
    </source>
</evidence>
<dbReference type="CDD" id="cd20956">
    <property type="entry name" value="IgI_4_Dscam"/>
    <property type="match status" value="1"/>
</dbReference>
<dbReference type="OrthoDB" id="152385at2759"/>
<dbReference type="SMART" id="SM00060">
    <property type="entry name" value="FN3"/>
    <property type="match status" value="6"/>
</dbReference>
<dbReference type="InterPro" id="IPR003598">
    <property type="entry name" value="Ig_sub2"/>
</dbReference>
<dbReference type="CDD" id="cd00096">
    <property type="entry name" value="Ig"/>
    <property type="match status" value="1"/>
</dbReference>
<feature type="domain" description="Ig-like" evidence="18">
    <location>
        <begin position="1796"/>
        <end position="1891"/>
    </location>
</feature>
<feature type="region of interest" description="Disordered" evidence="16">
    <location>
        <begin position="3390"/>
        <end position="3493"/>
    </location>
</feature>
<dbReference type="EMBL" id="CADCXV010000928">
    <property type="protein sequence ID" value="CAB0038842.1"/>
    <property type="molecule type" value="Genomic_DNA"/>
</dbReference>
<dbReference type="InterPro" id="IPR002110">
    <property type="entry name" value="Ankyrin_rpt"/>
</dbReference>
<evidence type="ECO:0000256" key="7">
    <source>
        <dbReference type="ARBA" id="ARBA00022902"/>
    </source>
</evidence>
<keyword evidence="9" id="KW-0770">Synapse</keyword>
<feature type="repeat" description="ANK" evidence="15">
    <location>
        <begin position="1116"/>
        <end position="1148"/>
    </location>
</feature>
<accession>A0A6H5IVG9</accession>
<evidence type="ECO:0000256" key="14">
    <source>
        <dbReference type="ARBA" id="ARBA00034103"/>
    </source>
</evidence>
<dbReference type="PANTHER" id="PTHR44170:SF56">
    <property type="entry name" value="FIBRONECTIN TYPE-III DOMAIN-CONTAINING PROTEIN"/>
    <property type="match status" value="1"/>
</dbReference>
<dbReference type="SMART" id="SM00248">
    <property type="entry name" value="ANK"/>
    <property type="match status" value="14"/>
</dbReference>
<keyword evidence="7" id="KW-0524">Neurogenesis</keyword>
<dbReference type="Proteomes" id="UP000479190">
    <property type="component" value="Unassembled WGS sequence"/>
</dbReference>
<keyword evidence="4" id="KW-0732">Signal</keyword>
<keyword evidence="13" id="KW-0393">Immunoglobulin domain</keyword>
<feature type="domain" description="Ig-like" evidence="18">
    <location>
        <begin position="2266"/>
        <end position="2360"/>
    </location>
</feature>
<dbReference type="SUPFAM" id="SSF48726">
    <property type="entry name" value="Immunoglobulin"/>
    <property type="match status" value="9"/>
</dbReference>
<dbReference type="GO" id="GO:0098609">
    <property type="term" value="P:cell-cell adhesion"/>
    <property type="evidence" value="ECO:0007669"/>
    <property type="project" value="UniProtKB-ARBA"/>
</dbReference>
<keyword evidence="10 17" id="KW-0472">Membrane</keyword>
<keyword evidence="11" id="KW-1015">Disulfide bond</keyword>
<keyword evidence="5" id="KW-0677">Repeat</keyword>
<feature type="repeat" description="ANK" evidence="15">
    <location>
        <begin position="829"/>
        <end position="861"/>
    </location>
</feature>
<evidence type="ECO:0000256" key="8">
    <source>
        <dbReference type="ARBA" id="ARBA00022989"/>
    </source>
</evidence>
<feature type="domain" description="Ig-like" evidence="18">
    <location>
        <begin position="1696"/>
        <end position="1789"/>
    </location>
</feature>
<gene>
    <name evidence="20" type="ORF">TBRA_LOCUS10609</name>
</gene>
<dbReference type="CDD" id="cd00063">
    <property type="entry name" value="FN3"/>
    <property type="match status" value="6"/>
</dbReference>
<evidence type="ECO:0000256" key="12">
    <source>
        <dbReference type="ARBA" id="ARBA00023180"/>
    </source>
</evidence>
<keyword evidence="6" id="KW-0130">Cell adhesion</keyword>
<feature type="compositionally biased region" description="Basic residues" evidence="16">
    <location>
        <begin position="3441"/>
        <end position="3450"/>
    </location>
</feature>
<feature type="domain" description="Fibronectin type-III" evidence="19">
    <location>
        <begin position="2703"/>
        <end position="2814"/>
    </location>
</feature>
<dbReference type="FunFam" id="2.60.40.10:FF:000093">
    <property type="entry name" value="Down syndrome cell adhesion molecule, isoform B"/>
    <property type="match status" value="1"/>
</dbReference>
<feature type="domain" description="Fibronectin type-III" evidence="19">
    <location>
        <begin position="2819"/>
        <end position="2916"/>
    </location>
</feature>
<feature type="domain" description="Fibronectin type-III" evidence="19">
    <location>
        <begin position="3201"/>
        <end position="3298"/>
    </location>
</feature>
<dbReference type="InterPro" id="IPR036179">
    <property type="entry name" value="Ig-like_dom_sf"/>
</dbReference>
<evidence type="ECO:0000256" key="13">
    <source>
        <dbReference type="ARBA" id="ARBA00023319"/>
    </source>
</evidence>
<name>A0A6H5IVG9_9HYME</name>
<feature type="domain" description="Fibronectin type-III" evidence="19">
    <location>
        <begin position="2920"/>
        <end position="3014"/>
    </location>
</feature>
<dbReference type="GO" id="GO:0048812">
    <property type="term" value="P:neuron projection morphogenesis"/>
    <property type="evidence" value="ECO:0007669"/>
    <property type="project" value="UniProtKB-ARBA"/>
</dbReference>
<feature type="repeat" description="ANK" evidence="15">
    <location>
        <begin position="180"/>
        <end position="213"/>
    </location>
</feature>
<dbReference type="FunFam" id="2.60.40.10:FF:000005">
    <property type="entry name" value="Neuronal cell adhesion molecule"/>
    <property type="match status" value="1"/>
</dbReference>
<keyword evidence="21" id="KW-1185">Reference proteome</keyword>
<dbReference type="Pfam" id="PF00041">
    <property type="entry name" value="fn3"/>
    <property type="match status" value="5"/>
</dbReference>
<sequence>MSHQDMYIQLLNNQCKVELLRGLRNRVNWQVAQQRHGFLNQIDDLLTSDPTSHLSRLSSDRTDRASLWDSVNHEDGFPSQKFIEFVARIGYRDQFDGLDEDGRPLVRRDTPLHLLRHECVADCRDTVRHLFTIYERFDVNYLDKDGYTHFHVACRFGCEDVVEKFLDAGQVDANLIEAQTGYSPLFLALDDGLHAATAELLLRRGADPNVGDSYGCTHLHLICRGSGGYDDDDDDDRGDDLIRLLFERSNDRYRPVRVDAREEVEKNTPLHYALKSCRKKISKSLLSRGADPNLTDAKESTSLHIICERYVMYSDDDLMKTFFEMTDELGLSLNFDARDEKGRTPLQLAVANVYPNTASALLDRGTDLTKFVFPDKNHFDARLNLNYGKTYLLKLAAGLLAIVEDLEKRGYELDRSDAITIVKVFLEYELFEKSTNLENRWYVDKEFASRAKKLIIKPSLSLYDLIQLRPREAAKLLTYYYYCCSRLTLCNGGGRGLDTYTHATYIFWQLLSLPVPYTYASARTRVYACAWMHLGWALSTIQQRRRSRDGETGSLDSRPYIYTYICAGRSHTRSHHAYYRAAAAAASHDILSSLVKAIHTRGLCARAARLSHIKPKQQQSSNANSAAAETFIFCDVKKSWLKHKLSIATDVMKRETKRSLRQVADKVDWKNVTNIELCLDRSYIHRLCNLFKSWSGEYPIILDIFEREEIDHLLAHSVLYNSTSDDKELREIIIKFLIRAGYKDKSALGKDGKPLAHRVTGVHLTARHMHPGWVNQIRDLFDIYTDFKVNYTDELGFTHLHVASMTGCYYVVEKFIEHGQDINCRASKTGDTPLHLALVHERKHVAELLLSRDADPNILNAQGSTALHLICKRCDDWAFVKLLLERYPSIAVDARDKLGNTPLHLALQFGIISGTTKVMETLLRNGANPSLANGKKSTALHMICERDQIYDLAKPLFDLCDELKQPMDINFQDKDGNTPIHIALRKRSEKLAEFLLRNNADPKLANKDGSTPLHAIRNSRLMEIFFKINKELDQQVKVDAQDKFDMTPLMWALKLGREDLVKILLKNGANPHLANRAGQTALHIICQRDEDDDELLKRFLNINIEKPVRLNVKDKLGNTPLHVALISGNEKVAEQLLTIGVDCNSVNKGGSTPLHIICWSWGDCDSFVSKFFDICKMKHQTVKIDARDKKSRTPLQWAVANLCPKLIDLLVDNGASVTDLAFPTASDFEAHFKPRNKVKISFIAKLKILSSVLLVVEQLEGKGYEMRQDEAEAIMSLFIKHKAFEQSRDFTESWFKAEKFTEKARKITMRDDDSSLSLHDLIELQPKDAKKRLSLTDLRKLVRSNKLQSLSKSYERACLVHLFEKMCRQFFRESAIDPFWKLIHFRLPLIPCEMIIEDLTNKELYNICLAAHLKNSSATGESSCGNIASALMLYIYVVYKLRAQTQAYGKRTLSMDKVAIFQVHALFKATVLLAENLYFPYEINQTSSRRQPTLALRELLLSRVRAKCVILRKLAPRTHTRAREREDFRQYMYSRYWSEDVRRDKNSALTLYSRLSLGHCVRRRREKEQRSRGYIYARGECEFYYLHCLRVTLCVSLPQLCVRVSFGIAAMRTVHYKPLCAPTAPHRNTMRKLIFAMRALSLFRPSPLLQLSCGYHGHSSRTHLILPCRARGFPVHNRRDDASSLGRGAVLDSQGPVLTSEPRPALEFSNDTGAMVHCSANGSPQPRVDWLMGDGSPVLPIPNIREMLVNGSMYFLPFGAENYRHDVHSAVYRCQASNSVGRVLGREVSVKAVVRQKYEVLVRDAYVLSGNTGVLRCEIPAFVKEYVSVTSWVQDSAFNIYPTPESDGKYHMLPTGELLVFSVTSADAHASYRCRTVHHVTGSTVESSTYAHLVVTAAAAAVPRLESATNRPYRTVSCTLTADPPCPAEYWPRPIAAAGSSLMGPEMMVNSERVHARAGVLVVQQARPDDAGRYVCHANNTAGSERVELEVFVISGLSIRIAPQQVTIDLNKDAEFQCLVQGQPVPTVTWAKDALPIREGSSGRTKISGPGGTTLHVSAITRDDKGMYQCFAKNDYEMLVYKFIEQTIQPGPSVSLKCITTGNPTPHFTWTLDGFPLPQNDRFMIGQYVTVHGDVISHVNISSVRVEDGGEYRCQAVNRVAKIHHGARLNIYGPPHIRPMGNYAAVAGETTVIKCPVAGFPITSITWEKDGQVLPTSRRQEVSQNGTLILHQVDSNTDRGAYTCTARNQQGRFDSQTVHIEVKVPPRIDPFTFPENTQAGARVHVTCVVSQGDPPVRIVWLKDGRPLQTYRELDSTTTTSQLGEFDLALRISSASPAHNGNYTCLASNDAAKASRTATLLVHVPPRWLTEPQDVHAPEGMSRLSLHCHADGFPPPSVTWRKASGNKPGDYKDIAVQHEQQHSMSTTSSHDPKIHSNGSLVFARVQENHEGFYLCEAVNGIGAGLSKVVYLTVNAPAHFAVKHENRTARLGSNTSLRCDAKGDHPLKIIWRKIGSQLEPAISDYRYMVKELNSTDGAASVLGLVGTTRDDSGRYVCIASNAYGRDEMTIHLYIQEPPDFPRNLRVLEKGSRFIKLGWLTSQDGNSPITQYIVEYKTESGKMHNDYNYLICKSSESMLIFFSIAEVWHDHTFHTTVPGGQSHAHISGLRPAVTYQFRIFAENELGRSQPSDILDAMTEGETPGGPPKNLKVEPSSSTELKVTWEPPDDDLWNGEILGYHVGYKEQRHGTEYVYKTVEGRISTASIALGLAKTAIPGRQCQLSGLKKYTRYSVVVQAYNALGPGPMTAEVVATTLEDVPSSPPQDVRCTALTSQSLQVSWDPPPNSSLNGVLKGYKVMYENMDALQDASGKLDTKSTAALTVGLTNLEKHTNYSVQVLAWTRAGDGVASAPLYCVTEEDRPEVPAGIKAVASSATSIIVSWQPPLRSNGIITSYSVHVRSVGPDGKWYRRALPPHETSYLAENLHKKNQYEFNIAAVTSVGDGPRTPSIIVSPSSEVRAAVYSFGATLVVPWKQDVLLPCQRVGKPEPGVTWKQWGQVIRFGPSSRLVLENDGSLQIRDLHREDSGNYTCHVENRYGSDQITHQLTVQVPPAAPMLHATSATSNSINLQWKQGDDGGAQIRGYILHFKREFGEWEEVKLSHKVSSYQLSQLWCGTDYQVYLTAYNRIGMGSPSEIVRATTEGSKPDDSPATGDRFITVNVSWITMHLHGWHDGGCPITHFELEYKRWGEELWTLVSNNIEVQKSYTLSELQPGQGYELRIRAHNNAGSSVAEYKIQTLQQPHSSSTSPGGSLGAGAGGGGGLDGVERNGYGPHQGQTPVYADVRLLLPLVLSSAVVCAAAAAVFYCFRRTDLVYNFCTNIIPRCYSWRVVQPGGRRPGQSTSSSTGGPTPGPGPHNPQSSSNNNSSSSTSNSSGGSTSTTTSQLHHHPHHHHSSSSSSGHHPQHPPPPPPIANITAGRTTNSSSSSNSSRSIIQDQACSRQTHTRLRHSCVNTLQVPLYPVPHCPVENRIHIINNTALLYYTKSKKKKLPKGLKQKNEETLLKLHTAYIFCFFGNILAV</sequence>
<reference evidence="20 21" key="1">
    <citation type="submission" date="2020-02" db="EMBL/GenBank/DDBJ databases">
        <authorList>
            <person name="Ferguson B K."/>
        </authorList>
    </citation>
    <scope>NUCLEOTIDE SEQUENCE [LARGE SCALE GENOMIC DNA]</scope>
</reference>
<evidence type="ECO:0000256" key="3">
    <source>
        <dbReference type="ARBA" id="ARBA00022692"/>
    </source>
</evidence>
<dbReference type="Pfam" id="PF00023">
    <property type="entry name" value="Ank"/>
    <property type="match status" value="1"/>
</dbReference>
<feature type="repeat" description="ANK" evidence="15">
    <location>
        <begin position="1044"/>
        <end position="1076"/>
    </location>
</feature>
<evidence type="ECO:0000256" key="4">
    <source>
        <dbReference type="ARBA" id="ARBA00022729"/>
    </source>
</evidence>
<feature type="region of interest" description="Disordered" evidence="16">
    <location>
        <begin position="3294"/>
        <end position="3330"/>
    </location>
</feature>
<dbReference type="FunFam" id="2.60.40.10:FF:000104">
    <property type="entry name" value="Down syndrome cell adhesion molecule b"/>
    <property type="match status" value="1"/>
</dbReference>
<dbReference type="FunFam" id="2.60.40.10:FF:000120">
    <property type="entry name" value="Down syndrome cell adhesion molecule like 1"/>
    <property type="match status" value="1"/>
</dbReference>
<dbReference type="PANTHER" id="PTHR44170">
    <property type="entry name" value="PROTEIN SIDEKICK"/>
    <property type="match status" value="1"/>
</dbReference>
<evidence type="ECO:0000256" key="17">
    <source>
        <dbReference type="SAM" id="Phobius"/>
    </source>
</evidence>
<feature type="transmembrane region" description="Helical" evidence="17">
    <location>
        <begin position="3342"/>
        <end position="3364"/>
    </location>
</feature>
<evidence type="ECO:0000256" key="2">
    <source>
        <dbReference type="ARBA" id="ARBA00022475"/>
    </source>
</evidence>
<comment type="subcellular location">
    <subcellularLocation>
        <location evidence="1">Cell membrane</location>
        <topology evidence="1">Single-pass type I membrane protein</topology>
    </subcellularLocation>
    <subcellularLocation>
        <location evidence="14">Synapse</location>
    </subcellularLocation>
</comment>
<feature type="repeat" description="ANK" evidence="15">
    <location>
        <begin position="265"/>
        <end position="297"/>
    </location>
</feature>
<dbReference type="FunFam" id="2.60.40.10:FF:000333">
    <property type="entry name" value="Down syndrome cell adhesion molecule"/>
    <property type="match status" value="1"/>
</dbReference>
<evidence type="ECO:0000313" key="20">
    <source>
        <dbReference type="EMBL" id="CAB0038842.1"/>
    </source>
</evidence>
<keyword evidence="3 17" id="KW-0812">Transmembrane</keyword>
<dbReference type="InterPro" id="IPR036116">
    <property type="entry name" value="FN3_sf"/>
</dbReference>
<dbReference type="FunFam" id="2.60.40.10:FF:000017">
    <property type="entry name" value="Down syndrome cell adhesion molecule b"/>
    <property type="match status" value="1"/>
</dbReference>
<dbReference type="InterPro" id="IPR013098">
    <property type="entry name" value="Ig_I-set"/>
</dbReference>
<dbReference type="PROSITE" id="PS50088">
    <property type="entry name" value="ANK_REPEAT"/>
    <property type="match status" value="9"/>
</dbReference>
<feature type="domain" description="Ig-like" evidence="18">
    <location>
        <begin position="1997"/>
        <end position="2074"/>
    </location>
</feature>
<keyword evidence="12" id="KW-0325">Glycoprotein</keyword>
<evidence type="ECO:0000256" key="15">
    <source>
        <dbReference type="PROSITE-ProRule" id="PRU00023"/>
    </source>
</evidence>
<feature type="domain" description="Ig-like" evidence="18">
    <location>
        <begin position="2365"/>
        <end position="2471"/>
    </location>
</feature>